<keyword evidence="7 11" id="KW-1133">Transmembrane helix</keyword>
<feature type="domain" description="Protein kinase" evidence="12">
    <location>
        <begin position="302"/>
        <end position="525"/>
    </location>
</feature>
<reference evidence="13 14" key="1">
    <citation type="submission" date="2020-04" db="EMBL/GenBank/DDBJ databases">
        <title>Plant Genome Project.</title>
        <authorList>
            <person name="Zhang R.-G."/>
        </authorList>
    </citation>
    <scope>NUCLEOTIDE SEQUENCE [LARGE SCALE GENOMIC DNA]</scope>
    <source>
        <strain evidence="13">YNK0</strain>
        <tissue evidence="13">Leaf</tissue>
    </source>
</reference>
<gene>
    <name evidence="13" type="ORF">HHK36_025583</name>
</gene>
<evidence type="ECO:0000256" key="6">
    <source>
        <dbReference type="ARBA" id="ARBA00022737"/>
    </source>
</evidence>
<dbReference type="AlphaFoldDB" id="A0A834YHV5"/>
<evidence type="ECO:0000256" key="4">
    <source>
        <dbReference type="ARBA" id="ARBA00022692"/>
    </source>
</evidence>
<evidence type="ECO:0000256" key="2">
    <source>
        <dbReference type="ARBA" id="ARBA00012513"/>
    </source>
</evidence>
<dbReference type="OMA" id="PEFINID"/>
<name>A0A834YHV5_TETSI</name>
<dbReference type="Proteomes" id="UP000655225">
    <property type="component" value="Unassembled WGS sequence"/>
</dbReference>
<dbReference type="OrthoDB" id="2017114at2759"/>
<evidence type="ECO:0000313" key="14">
    <source>
        <dbReference type="Proteomes" id="UP000655225"/>
    </source>
</evidence>
<sequence>MYGNYDGKSQLPVFGLYLGVNFWEEVKFERFSDVVIKEIIHVATMDYIQVCLVKSGAGTPFISALELRPLTNSTYNVESGSLLLYMRLDLGSSTTNQIRYADDVYDRIWSPYEQSDWEPFSTSLKVEKVSDVSKYYMVPSTVMSTAVRPIKANNPLKLPLTPADPTSKFHYFMYFAEIEQLQNNQSREISIDLNGERVTTGIPGYLTTDVFYWSKPLVGSFIMVSLSKTTGSTLPPLLNAIEIYMGKDFVLSPTDRKDVDAIKEIKGIYGLKRHWNGDPCLPRNYSWDGLTCRFDDNNPPIIISLNLSSSGLTGNIADSLANLLSIESLDLSNNSFEGPVPEFLAKLPNLQILNLIDNKLTGPLPTNLIERSQNGLQLRVDPYLCMKDTCKKSKKNIIPVVLSITSTLVLLIALVFLWSLIKRRQEGSTLDESLSWNLASFVGNCNEGGNMALIYEYLANGNLQDYLTGEDVLSWEERLRIAVDAAQGLEYLHTGCKPPIVHRDVKTANILLDAKFQGKIADFGL</sequence>
<dbReference type="GO" id="GO:0004672">
    <property type="term" value="F:protein kinase activity"/>
    <property type="evidence" value="ECO:0007669"/>
    <property type="project" value="InterPro"/>
</dbReference>
<dbReference type="GO" id="GO:0005524">
    <property type="term" value="F:ATP binding"/>
    <property type="evidence" value="ECO:0007669"/>
    <property type="project" value="InterPro"/>
</dbReference>
<dbReference type="InterPro" id="IPR032675">
    <property type="entry name" value="LRR_dom_sf"/>
</dbReference>
<evidence type="ECO:0000256" key="1">
    <source>
        <dbReference type="ARBA" id="ARBA00004167"/>
    </source>
</evidence>
<evidence type="ECO:0000259" key="12">
    <source>
        <dbReference type="PROSITE" id="PS50011"/>
    </source>
</evidence>
<dbReference type="SUPFAM" id="SSF52058">
    <property type="entry name" value="L domain-like"/>
    <property type="match status" value="1"/>
</dbReference>
<keyword evidence="8 11" id="KW-0472">Membrane</keyword>
<evidence type="ECO:0000313" key="13">
    <source>
        <dbReference type="EMBL" id="KAF8388902.1"/>
    </source>
</evidence>
<proteinExistence type="predicted"/>
<keyword evidence="6" id="KW-0677">Repeat</keyword>
<dbReference type="PANTHER" id="PTHR45631:SF202">
    <property type="entry name" value="SENESCENCE-INDUCED RECEPTOR-LIKE SERINE_THREONINE-PROTEIN KINASE"/>
    <property type="match status" value="1"/>
</dbReference>
<comment type="caution">
    <text evidence="13">The sequence shown here is derived from an EMBL/GenBank/DDBJ whole genome shotgun (WGS) entry which is preliminary data.</text>
</comment>
<dbReference type="InterPro" id="IPR011009">
    <property type="entry name" value="Kinase-like_dom_sf"/>
</dbReference>
<dbReference type="EC" id="2.7.11.1" evidence="2"/>
<comment type="catalytic activity">
    <reaction evidence="9">
        <text>L-threonyl-[protein] + ATP = O-phospho-L-threonyl-[protein] + ADP + H(+)</text>
        <dbReference type="Rhea" id="RHEA:46608"/>
        <dbReference type="Rhea" id="RHEA-COMP:11060"/>
        <dbReference type="Rhea" id="RHEA-COMP:11605"/>
        <dbReference type="ChEBI" id="CHEBI:15378"/>
        <dbReference type="ChEBI" id="CHEBI:30013"/>
        <dbReference type="ChEBI" id="CHEBI:30616"/>
        <dbReference type="ChEBI" id="CHEBI:61977"/>
        <dbReference type="ChEBI" id="CHEBI:456216"/>
        <dbReference type="EC" id="2.7.11.1"/>
    </reaction>
</comment>
<dbReference type="Pfam" id="PF12819">
    <property type="entry name" value="Malectin_like"/>
    <property type="match status" value="1"/>
</dbReference>
<dbReference type="InterPro" id="IPR000719">
    <property type="entry name" value="Prot_kinase_dom"/>
</dbReference>
<dbReference type="GO" id="GO:0016020">
    <property type="term" value="C:membrane"/>
    <property type="evidence" value="ECO:0007669"/>
    <property type="project" value="UniProtKB-SubCell"/>
</dbReference>
<feature type="transmembrane region" description="Helical" evidence="11">
    <location>
        <begin position="397"/>
        <end position="421"/>
    </location>
</feature>
<accession>A0A834YHV5</accession>
<evidence type="ECO:0000256" key="3">
    <source>
        <dbReference type="ARBA" id="ARBA00022614"/>
    </source>
</evidence>
<dbReference type="PROSITE" id="PS00108">
    <property type="entry name" value="PROTEIN_KINASE_ST"/>
    <property type="match status" value="1"/>
</dbReference>
<dbReference type="Pfam" id="PF00560">
    <property type="entry name" value="LRR_1"/>
    <property type="match status" value="2"/>
</dbReference>
<evidence type="ECO:0000256" key="8">
    <source>
        <dbReference type="ARBA" id="ARBA00023136"/>
    </source>
</evidence>
<dbReference type="SUPFAM" id="SSF56112">
    <property type="entry name" value="Protein kinase-like (PK-like)"/>
    <property type="match status" value="1"/>
</dbReference>
<dbReference type="PROSITE" id="PS50011">
    <property type="entry name" value="PROTEIN_KINASE_DOM"/>
    <property type="match status" value="1"/>
</dbReference>
<dbReference type="InterPro" id="IPR008271">
    <property type="entry name" value="Ser/Thr_kinase_AS"/>
</dbReference>
<evidence type="ECO:0000256" key="9">
    <source>
        <dbReference type="ARBA" id="ARBA00047899"/>
    </source>
</evidence>
<dbReference type="InterPro" id="IPR001245">
    <property type="entry name" value="Ser-Thr/Tyr_kinase_cat_dom"/>
</dbReference>
<organism evidence="13 14">
    <name type="scientific">Tetracentron sinense</name>
    <name type="common">Spur-leaf</name>
    <dbReference type="NCBI Taxonomy" id="13715"/>
    <lineage>
        <taxon>Eukaryota</taxon>
        <taxon>Viridiplantae</taxon>
        <taxon>Streptophyta</taxon>
        <taxon>Embryophyta</taxon>
        <taxon>Tracheophyta</taxon>
        <taxon>Spermatophyta</taxon>
        <taxon>Magnoliopsida</taxon>
        <taxon>Trochodendrales</taxon>
        <taxon>Trochodendraceae</taxon>
        <taxon>Tetracentron</taxon>
    </lineage>
</organism>
<comment type="catalytic activity">
    <reaction evidence="10">
        <text>L-seryl-[protein] + ATP = O-phospho-L-seryl-[protein] + ADP + H(+)</text>
        <dbReference type="Rhea" id="RHEA:17989"/>
        <dbReference type="Rhea" id="RHEA-COMP:9863"/>
        <dbReference type="Rhea" id="RHEA-COMP:11604"/>
        <dbReference type="ChEBI" id="CHEBI:15378"/>
        <dbReference type="ChEBI" id="CHEBI:29999"/>
        <dbReference type="ChEBI" id="CHEBI:30616"/>
        <dbReference type="ChEBI" id="CHEBI:83421"/>
        <dbReference type="ChEBI" id="CHEBI:456216"/>
        <dbReference type="EC" id="2.7.11.1"/>
    </reaction>
</comment>
<evidence type="ECO:0000256" key="7">
    <source>
        <dbReference type="ARBA" id="ARBA00022989"/>
    </source>
</evidence>
<protein>
    <recommendedName>
        <fullName evidence="2">non-specific serine/threonine protein kinase</fullName>
        <ecNumber evidence="2">2.7.11.1</ecNumber>
    </recommendedName>
</protein>
<dbReference type="InterPro" id="IPR001611">
    <property type="entry name" value="Leu-rich_rpt"/>
</dbReference>
<dbReference type="FunFam" id="3.80.10.10:FF:000129">
    <property type="entry name" value="Leucine-rich repeat receptor-like kinase"/>
    <property type="match status" value="1"/>
</dbReference>
<dbReference type="EMBL" id="JABCRI010000019">
    <property type="protein sequence ID" value="KAF8388902.1"/>
    <property type="molecule type" value="Genomic_DNA"/>
</dbReference>
<evidence type="ECO:0000256" key="10">
    <source>
        <dbReference type="ARBA" id="ARBA00048679"/>
    </source>
</evidence>
<keyword evidence="4 11" id="KW-0812">Transmembrane</keyword>
<keyword evidence="5" id="KW-0732">Signal</keyword>
<keyword evidence="3" id="KW-0433">Leucine-rich repeat</keyword>
<evidence type="ECO:0000256" key="11">
    <source>
        <dbReference type="SAM" id="Phobius"/>
    </source>
</evidence>
<dbReference type="PANTHER" id="PTHR45631">
    <property type="entry name" value="OS07G0107800 PROTEIN-RELATED"/>
    <property type="match status" value="1"/>
</dbReference>
<dbReference type="Gene3D" id="3.80.10.10">
    <property type="entry name" value="Ribonuclease Inhibitor"/>
    <property type="match status" value="1"/>
</dbReference>
<comment type="subcellular location">
    <subcellularLocation>
        <location evidence="1">Membrane</location>
        <topology evidence="1">Single-pass membrane protein</topology>
    </subcellularLocation>
</comment>
<dbReference type="Pfam" id="PF07714">
    <property type="entry name" value="PK_Tyr_Ser-Thr"/>
    <property type="match status" value="1"/>
</dbReference>
<keyword evidence="14" id="KW-1185">Reference proteome</keyword>
<dbReference type="Gene3D" id="1.10.510.10">
    <property type="entry name" value="Transferase(Phosphotransferase) domain 1"/>
    <property type="match status" value="1"/>
</dbReference>
<evidence type="ECO:0000256" key="5">
    <source>
        <dbReference type="ARBA" id="ARBA00022729"/>
    </source>
</evidence>
<dbReference type="InterPro" id="IPR024788">
    <property type="entry name" value="Malectin-like_Carb-bd_dom"/>
</dbReference>